<accession>A0A7R8X5M9</accession>
<organism evidence="6">
    <name type="scientific">Darwinula stevensoni</name>
    <dbReference type="NCBI Taxonomy" id="69355"/>
    <lineage>
        <taxon>Eukaryota</taxon>
        <taxon>Metazoa</taxon>
        <taxon>Ecdysozoa</taxon>
        <taxon>Arthropoda</taxon>
        <taxon>Crustacea</taxon>
        <taxon>Oligostraca</taxon>
        <taxon>Ostracoda</taxon>
        <taxon>Podocopa</taxon>
        <taxon>Podocopida</taxon>
        <taxon>Darwinulocopina</taxon>
        <taxon>Darwinuloidea</taxon>
        <taxon>Darwinulidae</taxon>
        <taxon>Darwinula</taxon>
    </lineage>
</organism>
<protein>
    <recommendedName>
        <fullName evidence="5">Kringle domain-containing protein</fullName>
    </recommendedName>
</protein>
<sequence length="220" mass="25115">MERPNLNEEAIYPNCLMTKMGKEYMGTVKTSETGKTCRSWSTFSDLQWLPDVMRKHLPRTINPTQNVFFKKLFMNYRPKDALNYCRNPGSGERPWCFVSDFPSTEWEYCDIPLCNELGKFLGLEIQTPVPMECKLTKWGGEYLGNKNVTGSGEPCLPWLSRVSSEREYDTHLPSFSDSLDSRHNFCRNPDSSPDGGPPDVGKIPRAGACNSRNKRPNRNS</sequence>
<dbReference type="Gene3D" id="2.40.20.10">
    <property type="entry name" value="Plasminogen Kringle 4"/>
    <property type="match status" value="2"/>
</dbReference>
<evidence type="ECO:0000256" key="2">
    <source>
        <dbReference type="ARBA" id="ARBA00023157"/>
    </source>
</evidence>
<dbReference type="InterPro" id="IPR038178">
    <property type="entry name" value="Kringle_sf"/>
</dbReference>
<dbReference type="OrthoDB" id="1915767at2759"/>
<keyword evidence="7" id="KW-1185">Reference proteome</keyword>
<evidence type="ECO:0000256" key="1">
    <source>
        <dbReference type="ARBA" id="ARBA00022572"/>
    </source>
</evidence>
<dbReference type="Proteomes" id="UP000677054">
    <property type="component" value="Unassembled WGS sequence"/>
</dbReference>
<gene>
    <name evidence="6" type="ORF">DSTB1V02_LOCUS3811</name>
</gene>
<evidence type="ECO:0000256" key="4">
    <source>
        <dbReference type="SAM" id="MobiDB-lite"/>
    </source>
</evidence>
<dbReference type="PROSITE" id="PS00021">
    <property type="entry name" value="KRINGLE_1"/>
    <property type="match status" value="1"/>
</dbReference>
<evidence type="ECO:0000313" key="7">
    <source>
        <dbReference type="Proteomes" id="UP000677054"/>
    </source>
</evidence>
<keyword evidence="1 3" id="KW-0420">Kringle</keyword>
<comment type="caution">
    <text evidence="3">Lacks conserved residue(s) required for the propagation of feature annotation.</text>
</comment>
<evidence type="ECO:0000313" key="6">
    <source>
        <dbReference type="EMBL" id="CAD7243904.1"/>
    </source>
</evidence>
<dbReference type="InterPro" id="IPR050759">
    <property type="entry name" value="Serine_protease_kringle"/>
</dbReference>
<dbReference type="InterPro" id="IPR000001">
    <property type="entry name" value="Kringle"/>
</dbReference>
<dbReference type="SUPFAM" id="SSF57440">
    <property type="entry name" value="Kringle-like"/>
    <property type="match status" value="2"/>
</dbReference>
<feature type="region of interest" description="Disordered" evidence="4">
    <location>
        <begin position="183"/>
        <end position="220"/>
    </location>
</feature>
<dbReference type="EMBL" id="CAJPEV010000521">
    <property type="protein sequence ID" value="CAG0886094.1"/>
    <property type="molecule type" value="Genomic_DNA"/>
</dbReference>
<evidence type="ECO:0000259" key="5">
    <source>
        <dbReference type="PROSITE" id="PS50070"/>
    </source>
</evidence>
<dbReference type="SMART" id="SM00130">
    <property type="entry name" value="KR"/>
    <property type="match status" value="1"/>
</dbReference>
<dbReference type="AlphaFoldDB" id="A0A7R8X5M9"/>
<feature type="compositionally biased region" description="Low complexity" evidence="4">
    <location>
        <begin position="189"/>
        <end position="199"/>
    </location>
</feature>
<keyword evidence="2" id="KW-1015">Disulfide bond</keyword>
<dbReference type="PROSITE" id="PS50070">
    <property type="entry name" value="KRINGLE_2"/>
    <property type="match status" value="2"/>
</dbReference>
<dbReference type="PANTHER" id="PTHR24261">
    <property type="entry name" value="PLASMINOGEN-RELATED"/>
    <property type="match status" value="1"/>
</dbReference>
<proteinExistence type="predicted"/>
<feature type="domain" description="Kringle" evidence="5">
    <location>
        <begin position="139"/>
        <end position="197"/>
    </location>
</feature>
<dbReference type="PRINTS" id="PR00018">
    <property type="entry name" value="KRINGLE"/>
</dbReference>
<evidence type="ECO:0000256" key="3">
    <source>
        <dbReference type="PROSITE-ProRule" id="PRU00121"/>
    </source>
</evidence>
<reference evidence="6" key="1">
    <citation type="submission" date="2020-11" db="EMBL/GenBank/DDBJ databases">
        <authorList>
            <person name="Tran Van P."/>
        </authorList>
    </citation>
    <scope>NUCLEOTIDE SEQUENCE</scope>
</reference>
<feature type="domain" description="Kringle" evidence="5">
    <location>
        <begin position="21"/>
        <end position="114"/>
    </location>
</feature>
<name>A0A7R8X5M9_9CRUS</name>
<dbReference type="EMBL" id="LR900038">
    <property type="protein sequence ID" value="CAD7243904.1"/>
    <property type="molecule type" value="Genomic_DNA"/>
</dbReference>
<dbReference type="Pfam" id="PF00051">
    <property type="entry name" value="Kringle"/>
    <property type="match status" value="2"/>
</dbReference>
<dbReference type="InterPro" id="IPR013806">
    <property type="entry name" value="Kringle-like"/>
</dbReference>
<dbReference type="PANTHER" id="PTHR24261:SF7">
    <property type="entry name" value="KRINGLE DOMAIN-CONTAINING PROTEIN"/>
    <property type="match status" value="1"/>
</dbReference>
<dbReference type="InterPro" id="IPR018056">
    <property type="entry name" value="Kringle_CS"/>
</dbReference>